<protein>
    <submittedName>
        <fullName evidence="1">Uncharacterized protein</fullName>
    </submittedName>
</protein>
<reference evidence="1 2" key="1">
    <citation type="submission" date="2016-08" db="EMBL/GenBank/DDBJ databases">
        <title>Draft genome sequence of Candidatus Piscirickettsia litoralis, from seawater.</title>
        <authorList>
            <person name="Wan X."/>
            <person name="Lee A.J."/>
            <person name="Hou S."/>
            <person name="Donachie S.P."/>
        </authorList>
    </citation>
    <scope>NUCLEOTIDE SEQUENCE [LARGE SCALE GENOMIC DNA]</scope>
    <source>
        <strain evidence="1 2">Y2</strain>
    </source>
</reference>
<dbReference type="RefSeq" id="WP_069314531.1">
    <property type="nucleotide sequence ID" value="NZ_MDTU01000008.1"/>
</dbReference>
<dbReference type="Proteomes" id="UP000094329">
    <property type="component" value="Unassembled WGS sequence"/>
</dbReference>
<proteinExistence type="predicted"/>
<evidence type="ECO:0000313" key="1">
    <source>
        <dbReference type="EMBL" id="ODN41019.1"/>
    </source>
</evidence>
<organism evidence="1 2">
    <name type="scientific">Piscirickettsia litoralis</name>
    <dbReference type="NCBI Taxonomy" id="1891921"/>
    <lineage>
        <taxon>Bacteria</taxon>
        <taxon>Pseudomonadati</taxon>
        <taxon>Pseudomonadota</taxon>
        <taxon>Gammaproteobacteria</taxon>
        <taxon>Thiotrichales</taxon>
        <taxon>Piscirickettsiaceae</taxon>
        <taxon>Piscirickettsia</taxon>
    </lineage>
</organism>
<gene>
    <name evidence="1" type="ORF">BGC07_18480</name>
</gene>
<name>A0ABX2ZXB1_9GAMM</name>
<dbReference type="EMBL" id="MDTU01000008">
    <property type="protein sequence ID" value="ODN41019.1"/>
    <property type="molecule type" value="Genomic_DNA"/>
</dbReference>
<accession>A0ABX2ZXB1</accession>
<evidence type="ECO:0000313" key="2">
    <source>
        <dbReference type="Proteomes" id="UP000094329"/>
    </source>
</evidence>
<keyword evidence="2" id="KW-1185">Reference proteome</keyword>
<comment type="caution">
    <text evidence="1">The sequence shown here is derived from an EMBL/GenBank/DDBJ whole genome shotgun (WGS) entry which is preliminary data.</text>
</comment>
<sequence>MAKIGELDDFSREFTEAEIAHYLVERGDAKGFIFDVLTKCYKDNFTIQMVAYKHIGILLDRVRNSIDKSKEL</sequence>